<name>A0AA97NVT8_PYRO3</name>
<dbReference type="EMBL" id="JH793940">
    <property type="protein sequence ID" value="ELQ37385.1"/>
    <property type="molecule type" value="Genomic_DNA"/>
</dbReference>
<accession>A0AA97NVT8</accession>
<dbReference type="AlphaFoldDB" id="A0AA97NVT8"/>
<protein>
    <submittedName>
        <fullName evidence="2">Uncharacterized protein</fullName>
    </submittedName>
</protein>
<proteinExistence type="predicted"/>
<sequence>MPRLDTAGWVLRTKVTESRRKEQYEEKKRQEKNKILNSKVDRKMRKEKDSGFSRSGLMFNQKIWAMAGPGKYFVEVLPCDPCKVDEKGRILQMRE</sequence>
<dbReference type="Proteomes" id="UP000011086">
    <property type="component" value="Unassembled WGS sequence"/>
</dbReference>
<evidence type="ECO:0000313" key="2">
    <source>
        <dbReference type="EMBL" id="ELQ37385.1"/>
    </source>
</evidence>
<gene>
    <name evidence="2" type="ORF">OOU_Y34scaffold00597g11</name>
</gene>
<feature type="region of interest" description="Disordered" evidence="1">
    <location>
        <begin position="18"/>
        <end position="48"/>
    </location>
</feature>
<organism evidence="2">
    <name type="scientific">Pyricularia oryzae (strain Y34)</name>
    <name type="common">Rice blast fungus</name>
    <name type="synonym">Magnaporthe oryzae</name>
    <dbReference type="NCBI Taxonomy" id="1143189"/>
    <lineage>
        <taxon>Eukaryota</taxon>
        <taxon>Fungi</taxon>
        <taxon>Dikarya</taxon>
        <taxon>Ascomycota</taxon>
        <taxon>Pezizomycotina</taxon>
        <taxon>Sordariomycetes</taxon>
        <taxon>Sordariomycetidae</taxon>
        <taxon>Magnaporthales</taxon>
        <taxon>Pyriculariaceae</taxon>
        <taxon>Pyricularia</taxon>
    </lineage>
</organism>
<evidence type="ECO:0000256" key="1">
    <source>
        <dbReference type="SAM" id="MobiDB-lite"/>
    </source>
</evidence>
<reference evidence="2" key="1">
    <citation type="journal article" date="2012" name="PLoS Genet.">
        <title>Comparative analysis of the genomes of two field isolates of the rice blast fungus Magnaporthe oryzae.</title>
        <authorList>
            <person name="Xue M."/>
            <person name="Yang J."/>
            <person name="Li Z."/>
            <person name="Hu S."/>
            <person name="Yao N."/>
            <person name="Dean R.A."/>
            <person name="Zhao W."/>
            <person name="Shen M."/>
            <person name="Zhang H."/>
            <person name="Li C."/>
            <person name="Liu L."/>
            <person name="Cao L."/>
            <person name="Xu X."/>
            <person name="Xing Y."/>
            <person name="Hsiang T."/>
            <person name="Zhang Z."/>
            <person name="Xu J.R."/>
            <person name="Peng Y.L."/>
        </authorList>
    </citation>
    <scope>NUCLEOTIDE SEQUENCE</scope>
    <source>
        <strain evidence="2">Y34</strain>
    </source>
</reference>